<protein>
    <submittedName>
        <fullName evidence="4">Sulfotransferase</fullName>
    </submittedName>
</protein>
<keyword evidence="2" id="KW-0808">Transferase</keyword>
<proteinExistence type="inferred from homology"/>
<dbReference type="InterPro" id="IPR000863">
    <property type="entry name" value="Sulfotransferase_dom"/>
</dbReference>
<evidence type="ECO:0000256" key="1">
    <source>
        <dbReference type="ARBA" id="ARBA00005771"/>
    </source>
</evidence>
<feature type="domain" description="Sulfotransferase" evidence="3">
    <location>
        <begin position="5"/>
        <end position="274"/>
    </location>
</feature>
<sequence>MSTFIWLASYPKSGNTWIRAFLSSVRQNGSSVDINQLDVVIQPSARMFLDDQLGIATVDLTQEEILLARPAALSACSLYADDVVMHKVHDAWIRNSVEQALFPPELTRASVYIVRDPRDVAISFAHHLGKPIDYAIDQMASNDASLGVNIGRFTYNTCQPLRTWSQHVESWLDQASPVPLLVRYEDMQADPVEQGTLIARHVGFDCPASVYERAVQNTSFHELSKQENQNGFLEALSPGRRFFRAGKVGGWKNVLSSEQITRIEQVHGPVMQRLGYL</sequence>
<keyword evidence="5" id="KW-1185">Reference proteome</keyword>
<dbReference type="Pfam" id="PF00685">
    <property type="entry name" value="Sulfotransfer_1"/>
    <property type="match status" value="1"/>
</dbReference>
<evidence type="ECO:0000259" key="3">
    <source>
        <dbReference type="Pfam" id="PF00685"/>
    </source>
</evidence>
<comment type="similarity">
    <text evidence="1">Belongs to the sulfotransferase 1 family.</text>
</comment>
<dbReference type="PANTHER" id="PTHR11783">
    <property type="entry name" value="SULFOTRANSFERASE SULT"/>
    <property type="match status" value="1"/>
</dbReference>
<accession>A0ABQ2XWN7</accession>
<dbReference type="EMBL" id="BMYU01000002">
    <property type="protein sequence ID" value="GGX36135.1"/>
    <property type="molecule type" value="Genomic_DNA"/>
</dbReference>
<evidence type="ECO:0000256" key="2">
    <source>
        <dbReference type="ARBA" id="ARBA00022679"/>
    </source>
</evidence>
<dbReference type="RefSeq" id="WP_189356156.1">
    <property type="nucleotide sequence ID" value="NZ_BMYU01000002.1"/>
</dbReference>
<evidence type="ECO:0000313" key="4">
    <source>
        <dbReference type="EMBL" id="GGX36135.1"/>
    </source>
</evidence>
<dbReference type="Proteomes" id="UP000653343">
    <property type="component" value="Unassembled WGS sequence"/>
</dbReference>
<dbReference type="InterPro" id="IPR027417">
    <property type="entry name" value="P-loop_NTPase"/>
</dbReference>
<evidence type="ECO:0000313" key="5">
    <source>
        <dbReference type="Proteomes" id="UP000653343"/>
    </source>
</evidence>
<comment type="caution">
    <text evidence="4">The sequence shown here is derived from an EMBL/GenBank/DDBJ whole genome shotgun (WGS) entry which is preliminary data.</text>
</comment>
<reference evidence="5" key="1">
    <citation type="journal article" date="2019" name="Int. J. Syst. Evol. Microbiol.">
        <title>The Global Catalogue of Microorganisms (GCM) 10K type strain sequencing project: providing services to taxonomists for standard genome sequencing and annotation.</title>
        <authorList>
            <consortium name="The Broad Institute Genomics Platform"/>
            <consortium name="The Broad Institute Genome Sequencing Center for Infectious Disease"/>
            <person name="Wu L."/>
            <person name="Ma J."/>
        </authorList>
    </citation>
    <scope>NUCLEOTIDE SEQUENCE [LARGE SCALE GENOMIC DNA]</scope>
    <source>
        <strain evidence="5">KCTC 23917</strain>
    </source>
</reference>
<dbReference type="Gene3D" id="3.40.50.300">
    <property type="entry name" value="P-loop containing nucleotide triphosphate hydrolases"/>
    <property type="match status" value="1"/>
</dbReference>
<name>A0ABQ2XWN7_9BURK</name>
<organism evidence="4 5">
    <name type="scientific">Undibacterium squillarum</name>
    <dbReference type="NCBI Taxonomy" id="1131567"/>
    <lineage>
        <taxon>Bacteria</taxon>
        <taxon>Pseudomonadati</taxon>
        <taxon>Pseudomonadota</taxon>
        <taxon>Betaproteobacteria</taxon>
        <taxon>Burkholderiales</taxon>
        <taxon>Oxalobacteraceae</taxon>
        <taxon>Undibacterium</taxon>
    </lineage>
</organism>
<gene>
    <name evidence="4" type="ORF">GCM10010946_12180</name>
</gene>
<dbReference type="SUPFAM" id="SSF52540">
    <property type="entry name" value="P-loop containing nucleoside triphosphate hydrolases"/>
    <property type="match status" value="1"/>
</dbReference>